<sequence>MWKRENAMFETAEFTVSLIAMAATTTAATAALISAIAANKNIEIAKGQLEEIANQRRDAVRPDLYIRECESKFKYNKDLGYARTEVDQLLLYIENIGIGPAKMAEFKWIININKSLRAIEPFNKDNLFYRIENNQLMFNEAGVISYSEDFSTQTIPLFPADEKKGVRFPFTYTRLLGITIQLIQEGKIKREEVPEILLEVSYNNIFNEKIIKKVYVINTEVVTQSLSTADNLISGYDVLIFKRAVERPSI</sequence>
<gene>
    <name evidence="1" type="ordered locus">HBHAL_2399</name>
</gene>
<dbReference type="HOGENOM" id="CLU_1110196_0_0_9"/>
<evidence type="ECO:0000313" key="2">
    <source>
        <dbReference type="Proteomes" id="UP000007397"/>
    </source>
</evidence>
<protein>
    <submittedName>
        <fullName evidence="1">Uncharacterized protein</fullName>
    </submittedName>
</protein>
<name>I0JKS4_HALH3</name>
<reference evidence="1 2" key="1">
    <citation type="journal article" date="2013" name="Environ. Microbiol.">
        <title>Chloride and organic osmolytes: a hybrid strategy to cope with elevated salinities by the moderately halophilic, chloride-dependent bacterium Halobacillus halophilus.</title>
        <authorList>
            <person name="Saum S.H."/>
            <person name="Pfeiffer F."/>
            <person name="Palm P."/>
            <person name="Rampp M."/>
            <person name="Schuster S.C."/>
            <person name="Muller V."/>
            <person name="Oesterhelt D."/>
        </authorList>
    </citation>
    <scope>NUCLEOTIDE SEQUENCE [LARGE SCALE GENOMIC DNA]</scope>
    <source>
        <strain evidence="2">ATCC 35676 / DSM 2266 / JCM 20832 / KCTC 3685 / LMG 17431 / NBRC 102448 / NCIMB 2269</strain>
    </source>
</reference>
<dbReference type="Proteomes" id="UP000007397">
    <property type="component" value="Chromosome"/>
</dbReference>
<accession>I0JKS4</accession>
<dbReference type="EMBL" id="HE717023">
    <property type="protein sequence ID" value="CCG44744.1"/>
    <property type="molecule type" value="Genomic_DNA"/>
</dbReference>
<organism evidence="1 2">
    <name type="scientific">Halobacillus halophilus (strain ATCC 35676 / DSM 2266 / JCM 20832 / KCTC 3685 / LMG 17431 / NBRC 102448 / NCIMB 2269)</name>
    <name type="common">Sporosarcina halophila</name>
    <dbReference type="NCBI Taxonomy" id="866895"/>
    <lineage>
        <taxon>Bacteria</taxon>
        <taxon>Bacillati</taxon>
        <taxon>Bacillota</taxon>
        <taxon>Bacilli</taxon>
        <taxon>Bacillales</taxon>
        <taxon>Bacillaceae</taxon>
        <taxon>Halobacillus</taxon>
    </lineage>
</organism>
<evidence type="ECO:0000313" key="1">
    <source>
        <dbReference type="EMBL" id="CCG44744.1"/>
    </source>
</evidence>
<keyword evidence="2" id="KW-1185">Reference proteome</keyword>
<proteinExistence type="predicted"/>
<dbReference type="PATRIC" id="fig|866895.3.peg.1407"/>
<dbReference type="KEGG" id="hhd:HBHAL_2399"/>
<dbReference type="AlphaFoldDB" id="I0JKS4"/>